<keyword evidence="1" id="KW-0472">Membrane</keyword>
<gene>
    <name evidence="2" type="ORF">ACX27_28600</name>
</gene>
<dbReference type="AlphaFoldDB" id="A0A0M4T672"/>
<protein>
    <submittedName>
        <fullName evidence="2">Uncharacterized protein</fullName>
    </submittedName>
</protein>
<proteinExistence type="predicted"/>
<organism evidence="2 3">
    <name type="scientific">Nostoc piscinale CENA21</name>
    <dbReference type="NCBI Taxonomy" id="224013"/>
    <lineage>
        <taxon>Bacteria</taxon>
        <taxon>Bacillati</taxon>
        <taxon>Cyanobacteriota</taxon>
        <taxon>Cyanophyceae</taxon>
        <taxon>Nostocales</taxon>
        <taxon>Nostocaceae</taxon>
        <taxon>Nostoc</taxon>
    </lineage>
</organism>
<keyword evidence="1" id="KW-1133">Transmembrane helix</keyword>
<dbReference type="Proteomes" id="UP000062645">
    <property type="component" value="Chromosome"/>
</dbReference>
<evidence type="ECO:0000313" key="2">
    <source>
        <dbReference type="EMBL" id="ALF55908.1"/>
    </source>
</evidence>
<name>A0A0M4T672_9NOSO</name>
<reference evidence="3" key="1">
    <citation type="submission" date="2015-07" db="EMBL/GenBank/DDBJ databases">
        <title>Genome Of Nitrogen-Fixing Cyanobacterium Nostoc piscinale CENA21 From Solimoes/Amazon River Floodplain Sediments And Comparative Genomics To Uncover Biosynthetic Natural Products Potential.</title>
        <authorList>
            <person name="Leao T.F."/>
            <person name="Leao P.N."/>
            <person name="Guimaraes P.I."/>
            <person name="de Melo A.G.C."/>
            <person name="Ramos R.T.J."/>
            <person name="Silva A."/>
            <person name="Fiore M.F."/>
            <person name="Schneider M.P.C."/>
        </authorList>
    </citation>
    <scope>NUCLEOTIDE SEQUENCE [LARGE SCALE GENOMIC DNA]</scope>
    <source>
        <strain evidence="3">CENA21</strain>
    </source>
</reference>
<keyword evidence="1" id="KW-0812">Transmembrane</keyword>
<dbReference type="KEGG" id="npz:ACX27_28600"/>
<evidence type="ECO:0000313" key="3">
    <source>
        <dbReference type="Proteomes" id="UP000062645"/>
    </source>
</evidence>
<dbReference type="RefSeq" id="WP_062297526.1">
    <property type="nucleotide sequence ID" value="NZ_CP012036.1"/>
</dbReference>
<accession>A0A0M4T672</accession>
<feature type="transmembrane region" description="Helical" evidence="1">
    <location>
        <begin position="30"/>
        <end position="48"/>
    </location>
</feature>
<dbReference type="EMBL" id="CP012036">
    <property type="protein sequence ID" value="ALF55908.1"/>
    <property type="molecule type" value="Genomic_DNA"/>
</dbReference>
<keyword evidence="3" id="KW-1185">Reference proteome</keyword>
<evidence type="ECO:0000256" key="1">
    <source>
        <dbReference type="SAM" id="Phobius"/>
    </source>
</evidence>
<dbReference type="PATRIC" id="fig|224013.5.peg.6839"/>
<reference evidence="2 3" key="2">
    <citation type="journal article" date="2016" name="Genome Announc.">
        <title>Draft Genome Sequence of the N2-Fixing Cyanobacterium Nostoc piscinale CENA21, Isolated from the Brazilian Amazon Floodplain.</title>
        <authorList>
            <person name="Leao T."/>
            <person name="Guimaraes P.I."/>
            <person name="de Melo A.G."/>
            <person name="Ramos R.T."/>
            <person name="Leao P.N."/>
            <person name="Silva A."/>
            <person name="Fiore M.F."/>
            <person name="Schneider M.P."/>
        </authorList>
    </citation>
    <scope>NUCLEOTIDE SEQUENCE [LARGE SCALE GENOMIC DNA]</scope>
    <source>
        <strain evidence="2 3">CENA21</strain>
    </source>
</reference>
<sequence>MIPTLIIAWIVFTILWKVVKTTVSNALTIAAIIILLQVGFGITPMDIWHQIIQFTQTLSQIRLNK</sequence>